<dbReference type="Gene3D" id="1.50.10.20">
    <property type="match status" value="1"/>
</dbReference>
<dbReference type="STRING" id="556325.BHE16_06500"/>
<keyword evidence="2" id="KW-1185">Reference proteome</keyword>
<dbReference type="InterPro" id="IPR005198">
    <property type="entry name" value="Glyco_hydro_76"/>
</dbReference>
<dbReference type="EMBL" id="CP018135">
    <property type="protein sequence ID" value="APF40720.1"/>
    <property type="molecule type" value="Genomic_DNA"/>
</dbReference>
<dbReference type="PANTHER" id="PTHR47791:SF3">
    <property type="entry name" value="MEIOTICALLY UP-REGULATED GENE 191 PROTEIN"/>
    <property type="match status" value="1"/>
</dbReference>
<accession>A0A1L2ZNK6</accession>
<organism evidence="1 2">
    <name type="scientific">Neomicrococcus aestuarii</name>
    <dbReference type="NCBI Taxonomy" id="556325"/>
    <lineage>
        <taxon>Bacteria</taxon>
        <taxon>Bacillati</taxon>
        <taxon>Actinomycetota</taxon>
        <taxon>Actinomycetes</taxon>
        <taxon>Micrococcales</taxon>
        <taxon>Micrococcaceae</taxon>
        <taxon>Neomicrococcus</taxon>
    </lineage>
</organism>
<protein>
    <recommendedName>
        <fullName evidence="3">Glycosyl hydrolase</fullName>
    </recommendedName>
</protein>
<dbReference type="Pfam" id="PF03663">
    <property type="entry name" value="Glyco_hydro_76"/>
    <property type="match status" value="1"/>
</dbReference>
<name>A0A1L2ZNK6_9MICC</name>
<dbReference type="InterPro" id="IPR053169">
    <property type="entry name" value="MUG_Protein"/>
</dbReference>
<proteinExistence type="predicted"/>
<evidence type="ECO:0000313" key="1">
    <source>
        <dbReference type="EMBL" id="APF40720.1"/>
    </source>
</evidence>
<dbReference type="AlphaFoldDB" id="A0A1L2ZNK6"/>
<sequence length="394" mass="43810">MPLFQYDDAARQTLSASASWRAASARATLAARSVTTVFGHRLFGVVPETHLGRTYVPEAPEGQKGLWHYWWQAHYVDCLVDAGWREYITGQRSTRSGWPSAGKLAARTIFTMGLRNGLKFTNKYFDDMAWLALAAQRSAQLAQQANKKERRERRVAAYLTPVLQSAQTDDLGGGLYWHYLRDFKNTAATGPAAVYFARSGETQRAAALVDWLWNNLRNPETGLLMDGLKIVNGSVELVPHVFTYNQGPILGAMLELGRPQDLENISALLRSIAEHFTLSDGATLQAEGDGDGGLFTGILCRYLGLVAHDDRVPEETRVTAEALIRATARNLWDRRVETTWNGQDIIIFPGTTHLAENKEATAASSTNTVGQQPWQLSQQVQAWMVFETVARLEL</sequence>
<dbReference type="RefSeq" id="WP_084637133.1">
    <property type="nucleotide sequence ID" value="NZ_CP018135.1"/>
</dbReference>
<dbReference type="KEGG" id="nae:BHE16_06500"/>
<dbReference type="InterPro" id="IPR008928">
    <property type="entry name" value="6-hairpin_glycosidase_sf"/>
</dbReference>
<dbReference type="Proteomes" id="UP000183530">
    <property type="component" value="Chromosome"/>
</dbReference>
<dbReference type="SUPFAM" id="SSF48208">
    <property type="entry name" value="Six-hairpin glycosidases"/>
    <property type="match status" value="1"/>
</dbReference>
<evidence type="ECO:0008006" key="3">
    <source>
        <dbReference type="Google" id="ProtNLM"/>
    </source>
</evidence>
<dbReference type="PANTHER" id="PTHR47791">
    <property type="entry name" value="MEIOTICALLY UP-REGULATED GENE 191 PROTEIN"/>
    <property type="match status" value="1"/>
</dbReference>
<dbReference type="OrthoDB" id="2505409at2"/>
<gene>
    <name evidence="1" type="ORF">BHE16_06500</name>
</gene>
<evidence type="ECO:0000313" key="2">
    <source>
        <dbReference type="Proteomes" id="UP000183530"/>
    </source>
</evidence>
<reference evidence="1 2" key="1">
    <citation type="submission" date="2016-11" db="EMBL/GenBank/DDBJ databases">
        <title>Genome sequencing of Zhihengliuella aestuarii B18 antagonistic to Plasmodiophora brassicae.</title>
        <authorList>
            <person name="Luo Y."/>
        </authorList>
    </citation>
    <scope>NUCLEOTIDE SEQUENCE [LARGE SCALE GENOMIC DNA]</scope>
    <source>
        <strain evidence="1 2">B18</strain>
    </source>
</reference>
<dbReference type="GO" id="GO:0005975">
    <property type="term" value="P:carbohydrate metabolic process"/>
    <property type="evidence" value="ECO:0007669"/>
    <property type="project" value="InterPro"/>
</dbReference>